<dbReference type="GO" id="GO:0140359">
    <property type="term" value="F:ABC-type transporter activity"/>
    <property type="evidence" value="ECO:0007669"/>
    <property type="project" value="InterPro"/>
</dbReference>
<dbReference type="PANTHER" id="PTHR30294:SF29">
    <property type="entry name" value="MULTIDRUG ABC TRANSPORTER PERMEASE YBHS-RELATED"/>
    <property type="match status" value="1"/>
</dbReference>
<keyword evidence="9" id="KW-1185">Reference proteome</keyword>
<feature type="transmembrane region" description="Helical" evidence="6">
    <location>
        <begin position="274"/>
        <end position="300"/>
    </location>
</feature>
<evidence type="ECO:0000259" key="7">
    <source>
        <dbReference type="Pfam" id="PF12698"/>
    </source>
</evidence>
<dbReference type="KEGG" id="palr:HGI30_01645"/>
<reference evidence="8 9" key="1">
    <citation type="submission" date="2020-04" db="EMBL/GenBank/DDBJ databases">
        <title>Novel Paenibacillus strain UniB2 isolated from commercial digestive syrup.</title>
        <authorList>
            <person name="Thorat V."/>
            <person name="Kirdat K."/>
            <person name="Tiwarekar B."/>
            <person name="Yadav A."/>
        </authorList>
    </citation>
    <scope>NUCLEOTIDE SEQUENCE [LARGE SCALE GENOMIC DNA]</scope>
    <source>
        <strain evidence="8 9">UniB2</strain>
    </source>
</reference>
<feature type="transmembrane region" description="Helical" evidence="6">
    <location>
        <begin position="312"/>
        <end position="332"/>
    </location>
</feature>
<evidence type="ECO:0000256" key="6">
    <source>
        <dbReference type="SAM" id="Phobius"/>
    </source>
</evidence>
<protein>
    <submittedName>
        <fullName evidence="8">ABC transporter permease</fullName>
    </submittedName>
</protein>
<sequence length="414" mass="44434">MKQFGLVFRYSFRERLRSKSFTLTIYIAAVLLAALIFLPKVLQSDGGESVDGTVAVVNKTDLALTPESLAQGVSPSYAWKLVEPSGEAEARAQLAKDDDSLLGLAAIEEKDGKPVLSLTVNKLDDAPYAEALGTYVQGVYTASELGKLTLDPAQKERVTAALQLDVQELKAGSKSALVMYLPVYLITFMLYLLIYLFGGNVAVSVSVEKSSRIKEILITKVKPEQLLFGKVFGVGLAGLLQFVLILGIGYGMLLASGSGGALDLFGFTVDFSMLGAKTIALLVLFFILGYFFYAALFAACGSLVSRSEEVNGMILPVSVIMMGGFLVALISLGSPDGSLAVVSSYIPFATPFTMFVRVGMTEPTWTEILVPTLILLASTGIACWISAKIYQVGVLLYGQKPTPKLIYKALRSTM</sequence>
<feature type="domain" description="ABC-2 type transporter transmembrane" evidence="7">
    <location>
        <begin position="19"/>
        <end position="386"/>
    </location>
</feature>
<evidence type="ECO:0000256" key="5">
    <source>
        <dbReference type="ARBA" id="ARBA00023136"/>
    </source>
</evidence>
<comment type="subcellular location">
    <subcellularLocation>
        <location evidence="1">Cell membrane</location>
        <topology evidence="1">Multi-pass membrane protein</topology>
    </subcellularLocation>
</comment>
<dbReference type="InterPro" id="IPR051449">
    <property type="entry name" value="ABC-2_transporter_component"/>
</dbReference>
<feature type="transmembrane region" description="Helical" evidence="6">
    <location>
        <begin position="21"/>
        <end position="38"/>
    </location>
</feature>
<evidence type="ECO:0000313" key="8">
    <source>
        <dbReference type="EMBL" id="QJC50421.1"/>
    </source>
</evidence>
<evidence type="ECO:0000256" key="1">
    <source>
        <dbReference type="ARBA" id="ARBA00004651"/>
    </source>
</evidence>
<keyword evidence="2" id="KW-1003">Cell membrane</keyword>
<keyword evidence="4 6" id="KW-1133">Transmembrane helix</keyword>
<keyword evidence="5 6" id="KW-0472">Membrane</keyword>
<organism evidence="8 9">
    <name type="scientific">Paenibacillus albicereus</name>
    <dbReference type="NCBI Taxonomy" id="2726185"/>
    <lineage>
        <taxon>Bacteria</taxon>
        <taxon>Bacillati</taxon>
        <taxon>Bacillota</taxon>
        <taxon>Bacilli</taxon>
        <taxon>Bacillales</taxon>
        <taxon>Paenibacillaceae</taxon>
        <taxon>Paenibacillus</taxon>
    </lineage>
</organism>
<dbReference type="AlphaFoldDB" id="A0A6H2GSL5"/>
<evidence type="ECO:0000313" key="9">
    <source>
        <dbReference type="Proteomes" id="UP000502136"/>
    </source>
</evidence>
<evidence type="ECO:0000256" key="3">
    <source>
        <dbReference type="ARBA" id="ARBA00022692"/>
    </source>
</evidence>
<dbReference type="Proteomes" id="UP000502136">
    <property type="component" value="Chromosome"/>
</dbReference>
<feature type="transmembrane region" description="Helical" evidence="6">
    <location>
        <begin position="338"/>
        <end position="356"/>
    </location>
</feature>
<evidence type="ECO:0000256" key="4">
    <source>
        <dbReference type="ARBA" id="ARBA00022989"/>
    </source>
</evidence>
<proteinExistence type="predicted"/>
<feature type="transmembrane region" description="Helical" evidence="6">
    <location>
        <begin position="183"/>
        <end position="207"/>
    </location>
</feature>
<dbReference type="PANTHER" id="PTHR30294">
    <property type="entry name" value="MEMBRANE COMPONENT OF ABC TRANSPORTER YHHJ-RELATED"/>
    <property type="match status" value="1"/>
</dbReference>
<dbReference type="GO" id="GO:0005886">
    <property type="term" value="C:plasma membrane"/>
    <property type="evidence" value="ECO:0007669"/>
    <property type="project" value="UniProtKB-SubCell"/>
</dbReference>
<dbReference type="Pfam" id="PF12698">
    <property type="entry name" value="ABC2_membrane_3"/>
    <property type="match status" value="1"/>
</dbReference>
<feature type="transmembrane region" description="Helical" evidence="6">
    <location>
        <begin position="368"/>
        <end position="387"/>
    </location>
</feature>
<dbReference type="InterPro" id="IPR013525">
    <property type="entry name" value="ABC2_TM"/>
</dbReference>
<accession>A0A6H2GSL5</accession>
<feature type="transmembrane region" description="Helical" evidence="6">
    <location>
        <begin position="227"/>
        <end position="254"/>
    </location>
</feature>
<dbReference type="RefSeq" id="WP_168906099.1">
    <property type="nucleotide sequence ID" value="NZ_CP051428.1"/>
</dbReference>
<evidence type="ECO:0000256" key="2">
    <source>
        <dbReference type="ARBA" id="ARBA00022475"/>
    </source>
</evidence>
<gene>
    <name evidence="8" type="ORF">HGI30_01645</name>
</gene>
<keyword evidence="3 6" id="KW-0812">Transmembrane</keyword>
<dbReference type="EMBL" id="CP051428">
    <property type="protein sequence ID" value="QJC50421.1"/>
    <property type="molecule type" value="Genomic_DNA"/>
</dbReference>
<name>A0A6H2GSL5_9BACL</name>